<dbReference type="InterPro" id="IPR036280">
    <property type="entry name" value="Multihaem_cyt_sf"/>
</dbReference>
<comment type="caution">
    <text evidence="1">The sequence shown here is derived from an EMBL/GenBank/DDBJ whole genome shotgun (WGS) entry which is preliminary data.</text>
</comment>
<dbReference type="SUPFAM" id="SSF48695">
    <property type="entry name" value="Multiheme cytochromes"/>
    <property type="match status" value="1"/>
</dbReference>
<evidence type="ECO:0008006" key="3">
    <source>
        <dbReference type="Google" id="ProtNLM"/>
    </source>
</evidence>
<accession>A0A7K4NSC0</accession>
<protein>
    <recommendedName>
        <fullName evidence="3">HNH endonuclease</fullName>
    </recommendedName>
</protein>
<dbReference type="Proteomes" id="UP000534207">
    <property type="component" value="Unassembled WGS sequence"/>
</dbReference>
<reference evidence="1 2" key="1">
    <citation type="journal article" date="2019" name="Environ. Microbiol.">
        <title>Genomics insights into ecotype formation of ammonia-oxidizing archaea in the deep ocean.</title>
        <authorList>
            <person name="Wang Y."/>
            <person name="Huang J.M."/>
            <person name="Cui G.J."/>
            <person name="Nunoura T."/>
            <person name="Takaki Y."/>
            <person name="Li W.L."/>
            <person name="Li J."/>
            <person name="Gao Z.M."/>
            <person name="Takai K."/>
            <person name="Zhang A.Q."/>
            <person name="Stepanauskas R."/>
        </authorList>
    </citation>
    <scope>NUCLEOTIDE SEQUENCE [LARGE SCALE GENOMIC DNA]</scope>
    <source>
        <strain evidence="1 2">G13</strain>
    </source>
</reference>
<proteinExistence type="predicted"/>
<organism evidence="1 2">
    <name type="scientific">Marine Group I thaumarchaeote</name>
    <dbReference type="NCBI Taxonomy" id="2511932"/>
    <lineage>
        <taxon>Archaea</taxon>
        <taxon>Nitrososphaerota</taxon>
        <taxon>Marine Group I</taxon>
    </lineage>
</organism>
<dbReference type="AlphaFoldDB" id="A0A7K4NSC0"/>
<gene>
    <name evidence="1" type="ORF">HX827_00505</name>
</gene>
<dbReference type="EMBL" id="JACASW010000001">
    <property type="protein sequence ID" value="NWK05811.1"/>
    <property type="molecule type" value="Genomic_DNA"/>
</dbReference>
<evidence type="ECO:0000313" key="2">
    <source>
        <dbReference type="Proteomes" id="UP000534207"/>
    </source>
</evidence>
<evidence type="ECO:0000313" key="1">
    <source>
        <dbReference type="EMBL" id="NWK05811.1"/>
    </source>
</evidence>
<name>A0A7K4NSC0_9ARCH</name>
<sequence>MRKSFSKSQCEEILENQDGNCKICGVRFFGKNKVRPQYDHINGDHSDNRVANGQAICANCHDVKSRKQNVQRSMQEKDINFVKRCPLCNHKTRWKDYDLKNEPMTEEGRKIISNSEYMMAGQQFLCADCKSNLKVIRVDSKKPKKSTGKKYEDVVKYCTSCGGKWADPAPSNTTINCGNCKSSFSVWIKEYKKRSSWHN</sequence>